<dbReference type="Gene3D" id="3.40.50.12690">
    <property type="match status" value="1"/>
</dbReference>
<protein>
    <submittedName>
        <fullName evidence="1">Otospiralin</fullName>
    </submittedName>
</protein>
<reference evidence="1" key="1">
    <citation type="journal article" date="2023" name="Front. Mar. Sci.">
        <title>A new Merluccius polli reference genome to investigate the effects of global change in West African waters.</title>
        <authorList>
            <person name="Mateo J.L."/>
            <person name="Blanco-Fernandez C."/>
            <person name="Garcia-Vazquez E."/>
            <person name="Machado-Schiaffino G."/>
        </authorList>
    </citation>
    <scope>NUCLEOTIDE SEQUENCE</scope>
    <source>
        <strain evidence="1">C29</strain>
        <tissue evidence="1">Fin</tissue>
    </source>
</reference>
<proteinExistence type="predicted"/>
<comment type="caution">
    <text evidence="1">The sequence shown here is derived from an EMBL/GenBank/DDBJ whole genome shotgun (WGS) entry which is preliminary data.</text>
</comment>
<dbReference type="EMBL" id="JAOPHQ010001738">
    <property type="protein sequence ID" value="KAK0149538.1"/>
    <property type="molecule type" value="Genomic_DNA"/>
</dbReference>
<evidence type="ECO:0000313" key="1">
    <source>
        <dbReference type="EMBL" id="KAK0149538.1"/>
    </source>
</evidence>
<name>A0AA47P6P8_MERPO</name>
<dbReference type="PANTHER" id="PTHR35073">
    <property type="entry name" value="OTOSPIRALIN"/>
    <property type="match status" value="1"/>
</dbReference>
<accession>A0AA47P6P8</accession>
<dbReference type="GO" id="GO:0007605">
    <property type="term" value="P:sensory perception of sound"/>
    <property type="evidence" value="ECO:0007669"/>
    <property type="project" value="InterPro"/>
</dbReference>
<evidence type="ECO:0000313" key="2">
    <source>
        <dbReference type="Proteomes" id="UP001174136"/>
    </source>
</evidence>
<dbReference type="Proteomes" id="UP001174136">
    <property type="component" value="Unassembled WGS sequence"/>
</dbReference>
<dbReference type="Pfam" id="PF15182">
    <property type="entry name" value="OTOS"/>
    <property type="match status" value="1"/>
</dbReference>
<organism evidence="1 2">
    <name type="scientific">Merluccius polli</name>
    <name type="common">Benguela hake</name>
    <name type="synonym">Merluccius cadenati</name>
    <dbReference type="NCBI Taxonomy" id="89951"/>
    <lineage>
        <taxon>Eukaryota</taxon>
        <taxon>Metazoa</taxon>
        <taxon>Chordata</taxon>
        <taxon>Craniata</taxon>
        <taxon>Vertebrata</taxon>
        <taxon>Euteleostomi</taxon>
        <taxon>Actinopterygii</taxon>
        <taxon>Neopterygii</taxon>
        <taxon>Teleostei</taxon>
        <taxon>Neoteleostei</taxon>
        <taxon>Acanthomorphata</taxon>
        <taxon>Zeiogadaria</taxon>
        <taxon>Gadariae</taxon>
        <taxon>Gadiformes</taxon>
        <taxon>Gadoidei</taxon>
        <taxon>Merlucciidae</taxon>
        <taxon>Merluccius</taxon>
    </lineage>
</organism>
<dbReference type="AlphaFoldDB" id="A0AA47P6P8"/>
<sequence>MPLLIAHDSVLRQQKGTEASNTLTLEVKLAKPAAIVKCIPGARAGDVESYLKLLAKDKRKYHKIVIHVGGNDSRLRQSEVTKINVESVCRYAKTMSDTVVFSGPLPNVTSDVMYSRMASFHRWLSRWCPANHIPGTLFAQEDPHTHVHCTVNPGANSQHLRILNCQRGAMALQRPTLLLLLLVGLLVPLILGAPTGAKETGAEEDRDMRVKRSIPNWAMSSSDFFGWVEELRRHAGYEKMDELARTFWAHFPSADRLGYGTHEPDERTADISIPCLTSCRLRAVAVFFKARFSNLLLFNLRIGIATEITPECMLITWCKQFFTSPSAWGGRRNPHPRKQLQKGSVAFKQSEGGNILLSDARVTSQYIGDPLWGPGGVQVLERWQIAANHLICGANDTLQSALVLGNGSSVPDGDGGGEDGLNDGGLGVHHQCLWQVELLQLPQEVHHLLSFGESHRVMGVSWTAFFLKSTSISAVFTVLSSKLFSLHQVARWSISHL</sequence>
<dbReference type="InterPro" id="IPR028224">
    <property type="entry name" value="Otospiralin"/>
</dbReference>
<dbReference type="SUPFAM" id="SSF52266">
    <property type="entry name" value="SGNH hydrolase"/>
    <property type="match status" value="1"/>
</dbReference>
<gene>
    <name evidence="1" type="primary">Otos_0</name>
    <name evidence="1" type="ORF">N1851_009709</name>
</gene>
<dbReference type="PANTHER" id="PTHR35073:SF1">
    <property type="entry name" value="OTOSPIRALIN"/>
    <property type="match status" value="1"/>
</dbReference>
<dbReference type="Gene3D" id="3.40.50.12700">
    <property type="match status" value="1"/>
</dbReference>
<keyword evidence="2" id="KW-1185">Reference proteome</keyword>